<proteinExistence type="predicted"/>
<gene>
    <name evidence="2" type="ORF">K3177_11535</name>
</gene>
<organism evidence="2 3">
    <name type="scientific">Qipengyuania pacifica</name>
    <dbReference type="NCBI Taxonomy" id="2860199"/>
    <lineage>
        <taxon>Bacteria</taxon>
        <taxon>Pseudomonadati</taxon>
        <taxon>Pseudomonadota</taxon>
        <taxon>Alphaproteobacteria</taxon>
        <taxon>Sphingomonadales</taxon>
        <taxon>Erythrobacteraceae</taxon>
        <taxon>Qipengyuania</taxon>
    </lineage>
</organism>
<dbReference type="RefSeq" id="WP_221598366.1">
    <property type="nucleotide sequence ID" value="NZ_JAIGNQ010000003.1"/>
</dbReference>
<keyword evidence="1" id="KW-0472">Membrane</keyword>
<dbReference type="EMBL" id="JAIGNQ010000003">
    <property type="protein sequence ID" value="MBX7489147.1"/>
    <property type="molecule type" value="Genomic_DNA"/>
</dbReference>
<accession>A0ABS7JGJ6</accession>
<feature type="transmembrane region" description="Helical" evidence="1">
    <location>
        <begin position="41"/>
        <end position="59"/>
    </location>
</feature>
<sequence>MRFVLMVFGVALMLSGGLWALQGLGIVMWPAESFMLAERQWAIYGSVTFLIGLFLFWRASARR</sequence>
<reference evidence="2 3" key="1">
    <citation type="submission" date="2021-08" db="EMBL/GenBank/DDBJ databases">
        <title>Comparative Genomics Analysis of the Genus Qipengyuania Reveals Extensive Genetic Diversity and Metabolic Versatility, Including the Description of Fifteen Novel Species.</title>
        <authorList>
            <person name="Liu Y."/>
        </authorList>
    </citation>
    <scope>NUCLEOTIDE SEQUENCE [LARGE SCALE GENOMIC DNA]</scope>
    <source>
        <strain evidence="2 3">GH25</strain>
    </source>
</reference>
<protein>
    <recommendedName>
        <fullName evidence="4">DUF378 domain-containing protein</fullName>
    </recommendedName>
</protein>
<name>A0ABS7JGJ6_9SPHN</name>
<evidence type="ECO:0008006" key="4">
    <source>
        <dbReference type="Google" id="ProtNLM"/>
    </source>
</evidence>
<evidence type="ECO:0000256" key="1">
    <source>
        <dbReference type="SAM" id="Phobius"/>
    </source>
</evidence>
<evidence type="ECO:0000313" key="3">
    <source>
        <dbReference type="Proteomes" id="UP000776651"/>
    </source>
</evidence>
<dbReference type="Proteomes" id="UP000776651">
    <property type="component" value="Unassembled WGS sequence"/>
</dbReference>
<keyword evidence="1" id="KW-0812">Transmembrane</keyword>
<keyword evidence="1" id="KW-1133">Transmembrane helix</keyword>
<keyword evidence="3" id="KW-1185">Reference proteome</keyword>
<evidence type="ECO:0000313" key="2">
    <source>
        <dbReference type="EMBL" id="MBX7489147.1"/>
    </source>
</evidence>
<feature type="transmembrane region" description="Helical" evidence="1">
    <location>
        <begin position="7"/>
        <end position="29"/>
    </location>
</feature>
<comment type="caution">
    <text evidence="2">The sequence shown here is derived from an EMBL/GenBank/DDBJ whole genome shotgun (WGS) entry which is preliminary data.</text>
</comment>